<sequence length="555" mass="58534">MSITLAMVNDSSEQGTSSTRPIEGAGSIQSSSSNSTSSTTSTDASSTDSQSNNMSAERLVRFEEQCVLIPESTLLTPSKSSGPRIITKSLSLPIWKWSAFGSVLSSSSSHSVVTENAEGSQTAGGTSGTQDGQSPLHQGNLIVKVPIPVFRRRPSLSPVRHRHQDVCLLPPCLVHRSDSETEGTDRTPSRSRSRQKRSPSLPNAHVSSSPPSTSLCPLPETVPLRTCCEACLHGCDIPSAHWHVVPPPHSAPSIQQGHSDSAVSQEEEDWCAGMHFTKGALRRRRSSSASEERLEGRHRRRSASFSGHGSAGGSFSGTLVRVDEVDKLHDANVKVSMSEVPEPSSSPRPSAPSLSPLACNGIARQRTPSPTSLSPAALKAATRDTDELFPLPSPTRSPRRTPTGSPKISPSPSAANLLAGPSPQVLESAIKAKITTSSISTDTTPPSAVASPIPIPTVPSIGYAKVYPRPIRPAFRATPVRSILDDLEPYTNSDSEIETSENTINIDSPPPSPPAISQSPPRKTARRRPSIQGAIAGALRGFSLGSSSSGPSVCV</sequence>
<feature type="compositionally biased region" description="Polar residues" evidence="1">
    <location>
        <begin position="490"/>
        <end position="506"/>
    </location>
</feature>
<gene>
    <name evidence="2" type="ORF">SCHPADRAFT_994232</name>
</gene>
<dbReference type="AlphaFoldDB" id="A0A0H2RZM2"/>
<feature type="compositionally biased region" description="Low complexity" evidence="1">
    <location>
        <begin position="24"/>
        <end position="52"/>
    </location>
</feature>
<feature type="compositionally biased region" description="Basic and acidic residues" evidence="1">
    <location>
        <begin position="177"/>
        <end position="188"/>
    </location>
</feature>
<feature type="compositionally biased region" description="Low complexity" evidence="1">
    <location>
        <begin position="114"/>
        <end position="134"/>
    </location>
</feature>
<name>A0A0H2RZM2_9AGAM</name>
<feature type="region of interest" description="Disordered" evidence="1">
    <location>
        <begin position="177"/>
        <end position="215"/>
    </location>
</feature>
<feature type="region of interest" description="Disordered" evidence="1">
    <location>
        <begin position="489"/>
        <end position="529"/>
    </location>
</feature>
<feature type="region of interest" description="Disordered" evidence="1">
    <location>
        <begin position="114"/>
        <end position="136"/>
    </location>
</feature>
<dbReference type="Proteomes" id="UP000053477">
    <property type="component" value="Unassembled WGS sequence"/>
</dbReference>
<keyword evidence="3" id="KW-1185">Reference proteome</keyword>
<feature type="region of interest" description="Disordered" evidence="1">
    <location>
        <begin position="336"/>
        <end position="419"/>
    </location>
</feature>
<dbReference type="STRING" id="27342.A0A0H2RZM2"/>
<feature type="compositionally biased region" description="Polar residues" evidence="1">
    <location>
        <begin position="1"/>
        <end position="20"/>
    </location>
</feature>
<evidence type="ECO:0000313" key="2">
    <source>
        <dbReference type="EMBL" id="KLO17540.1"/>
    </source>
</evidence>
<organism evidence="2 3">
    <name type="scientific">Schizopora paradoxa</name>
    <dbReference type="NCBI Taxonomy" id="27342"/>
    <lineage>
        <taxon>Eukaryota</taxon>
        <taxon>Fungi</taxon>
        <taxon>Dikarya</taxon>
        <taxon>Basidiomycota</taxon>
        <taxon>Agaricomycotina</taxon>
        <taxon>Agaricomycetes</taxon>
        <taxon>Hymenochaetales</taxon>
        <taxon>Schizoporaceae</taxon>
        <taxon>Schizopora</taxon>
    </lineage>
</organism>
<evidence type="ECO:0000313" key="3">
    <source>
        <dbReference type="Proteomes" id="UP000053477"/>
    </source>
</evidence>
<reference evidence="2 3" key="1">
    <citation type="submission" date="2015-04" db="EMBL/GenBank/DDBJ databases">
        <title>Complete genome sequence of Schizopora paradoxa KUC8140, a cosmopolitan wood degrader in East Asia.</title>
        <authorList>
            <consortium name="DOE Joint Genome Institute"/>
            <person name="Min B."/>
            <person name="Park H."/>
            <person name="Jang Y."/>
            <person name="Kim J.-J."/>
            <person name="Kim K.H."/>
            <person name="Pangilinan J."/>
            <person name="Lipzen A."/>
            <person name="Riley R."/>
            <person name="Grigoriev I.V."/>
            <person name="Spatafora J.W."/>
            <person name="Choi I.-G."/>
        </authorList>
    </citation>
    <scope>NUCLEOTIDE SEQUENCE [LARGE SCALE GENOMIC DNA]</scope>
    <source>
        <strain evidence="2 3">KUC8140</strain>
    </source>
</reference>
<accession>A0A0H2RZM2</accession>
<feature type="region of interest" description="Disordered" evidence="1">
    <location>
        <begin position="1"/>
        <end position="54"/>
    </location>
</feature>
<evidence type="ECO:0000256" key="1">
    <source>
        <dbReference type="SAM" id="MobiDB-lite"/>
    </source>
</evidence>
<protein>
    <submittedName>
        <fullName evidence="2">Uncharacterized protein</fullName>
    </submittedName>
</protein>
<feature type="region of interest" description="Disordered" evidence="1">
    <location>
        <begin position="281"/>
        <end position="317"/>
    </location>
</feature>
<feature type="compositionally biased region" description="Low complexity" evidence="1">
    <location>
        <begin position="198"/>
        <end position="215"/>
    </location>
</feature>
<proteinExistence type="predicted"/>
<dbReference type="EMBL" id="KQ085903">
    <property type="protein sequence ID" value="KLO17540.1"/>
    <property type="molecule type" value="Genomic_DNA"/>
</dbReference>
<dbReference type="InParanoid" id="A0A0H2RZM2"/>
<dbReference type="OrthoDB" id="3269282at2759"/>
<feature type="compositionally biased region" description="Low complexity" evidence="1">
    <location>
        <begin position="394"/>
        <end position="406"/>
    </location>
</feature>